<accession>A0ABQ8THR9</accession>
<organism evidence="2 3">
    <name type="scientific">Periplaneta americana</name>
    <name type="common">American cockroach</name>
    <name type="synonym">Blatta americana</name>
    <dbReference type="NCBI Taxonomy" id="6978"/>
    <lineage>
        <taxon>Eukaryota</taxon>
        <taxon>Metazoa</taxon>
        <taxon>Ecdysozoa</taxon>
        <taxon>Arthropoda</taxon>
        <taxon>Hexapoda</taxon>
        <taxon>Insecta</taxon>
        <taxon>Pterygota</taxon>
        <taxon>Neoptera</taxon>
        <taxon>Polyneoptera</taxon>
        <taxon>Dictyoptera</taxon>
        <taxon>Blattodea</taxon>
        <taxon>Blattoidea</taxon>
        <taxon>Blattidae</taxon>
        <taxon>Blattinae</taxon>
        <taxon>Periplaneta</taxon>
    </lineage>
</organism>
<feature type="region of interest" description="Disordered" evidence="1">
    <location>
        <begin position="37"/>
        <end position="60"/>
    </location>
</feature>
<gene>
    <name evidence="2" type="ORF">ANN_12508</name>
</gene>
<evidence type="ECO:0000313" key="2">
    <source>
        <dbReference type="EMBL" id="KAJ4445823.1"/>
    </source>
</evidence>
<proteinExistence type="predicted"/>
<feature type="compositionally biased region" description="Polar residues" evidence="1">
    <location>
        <begin position="73"/>
        <end position="88"/>
    </location>
</feature>
<dbReference type="Proteomes" id="UP001148838">
    <property type="component" value="Unassembled WGS sequence"/>
</dbReference>
<evidence type="ECO:0000256" key="1">
    <source>
        <dbReference type="SAM" id="MobiDB-lite"/>
    </source>
</evidence>
<protein>
    <submittedName>
        <fullName evidence="2">Uncharacterized protein</fullName>
    </submittedName>
</protein>
<feature type="region of interest" description="Disordered" evidence="1">
    <location>
        <begin position="73"/>
        <end position="121"/>
    </location>
</feature>
<name>A0ABQ8THR9_PERAM</name>
<reference evidence="2 3" key="1">
    <citation type="journal article" date="2022" name="Allergy">
        <title>Genome assembly and annotation of Periplaneta americana reveal a comprehensive cockroach allergen profile.</title>
        <authorList>
            <person name="Wang L."/>
            <person name="Xiong Q."/>
            <person name="Saelim N."/>
            <person name="Wang L."/>
            <person name="Nong W."/>
            <person name="Wan A.T."/>
            <person name="Shi M."/>
            <person name="Liu X."/>
            <person name="Cao Q."/>
            <person name="Hui J.H.L."/>
            <person name="Sookrung N."/>
            <person name="Leung T.F."/>
            <person name="Tungtrongchitr A."/>
            <person name="Tsui S.K.W."/>
        </authorList>
    </citation>
    <scope>NUCLEOTIDE SEQUENCE [LARGE SCALE GENOMIC DNA]</scope>
    <source>
        <strain evidence="2">PWHHKU_190912</strain>
    </source>
</reference>
<feature type="compositionally biased region" description="Polar residues" evidence="1">
    <location>
        <begin position="95"/>
        <end position="121"/>
    </location>
</feature>
<sequence length="121" mass="12903">MAGLCEGGNEPSGSLKAICNYNIDFQESFLATDTVFQKPDTKNNTGKNQEYRSLSKGEVSDTSVVSVHESNANVSNSAKISGMQPVTSTEEETGVTRTGIQQVQQAQQNKTSMQANGNSGH</sequence>
<feature type="compositionally biased region" description="Basic and acidic residues" evidence="1">
    <location>
        <begin position="49"/>
        <end position="59"/>
    </location>
</feature>
<comment type="caution">
    <text evidence="2">The sequence shown here is derived from an EMBL/GenBank/DDBJ whole genome shotgun (WGS) entry which is preliminary data.</text>
</comment>
<dbReference type="EMBL" id="JAJSOF020000009">
    <property type="protein sequence ID" value="KAJ4445823.1"/>
    <property type="molecule type" value="Genomic_DNA"/>
</dbReference>
<evidence type="ECO:0000313" key="3">
    <source>
        <dbReference type="Proteomes" id="UP001148838"/>
    </source>
</evidence>
<keyword evidence="3" id="KW-1185">Reference proteome</keyword>